<dbReference type="InterPro" id="IPR012462">
    <property type="entry name" value="UFSP1/2_DUB_cat"/>
</dbReference>
<feature type="domain" description="UFSP1/2/DUB catalytic" evidence="3">
    <location>
        <begin position="185"/>
        <end position="303"/>
    </location>
</feature>
<dbReference type="Proteomes" id="UP000079169">
    <property type="component" value="Unplaced"/>
</dbReference>
<evidence type="ECO:0000313" key="4">
    <source>
        <dbReference type="Proteomes" id="UP000079169"/>
    </source>
</evidence>
<proteinExistence type="inferred from homology"/>
<dbReference type="GO" id="GO:0071567">
    <property type="term" value="F:deUFMylase activity"/>
    <property type="evidence" value="ECO:0007669"/>
    <property type="project" value="TreeGrafter"/>
</dbReference>
<name>A0A3Q0JCV0_DIACI</name>
<dbReference type="STRING" id="121845.A0A3Q0JCV0"/>
<dbReference type="InterPro" id="IPR038765">
    <property type="entry name" value="Papain-like_cys_pep_sf"/>
</dbReference>
<dbReference type="AlphaFoldDB" id="A0A3Q0JCV0"/>
<dbReference type="RefSeq" id="XP_026684773.1">
    <property type="nucleotide sequence ID" value="XM_026828972.1"/>
</dbReference>
<keyword evidence="2" id="KW-0378">Hydrolase</keyword>
<reference evidence="5" key="1">
    <citation type="submission" date="2025-08" db="UniProtKB">
        <authorList>
            <consortium name="RefSeq"/>
        </authorList>
    </citation>
    <scope>IDENTIFICATION</scope>
</reference>
<dbReference type="PANTHER" id="PTHR48153">
    <property type="entry name" value="UFM1-SPECIFIC PROTEASE 2"/>
    <property type="match status" value="1"/>
</dbReference>
<accession>A0A3Q0JCV0</accession>
<dbReference type="PANTHER" id="PTHR48153:SF2">
    <property type="entry name" value="UFM1-SPECIFIC PROTEASE 2"/>
    <property type="match status" value="1"/>
</dbReference>
<gene>
    <name evidence="5" type="primary">LOC113470483</name>
</gene>
<protein>
    <submittedName>
        <fullName evidence="5">Ufm1-specific protease-like</fullName>
    </submittedName>
</protein>
<dbReference type="GO" id="GO:0006508">
    <property type="term" value="P:proteolysis"/>
    <property type="evidence" value="ECO:0007669"/>
    <property type="project" value="TreeGrafter"/>
</dbReference>
<dbReference type="PaxDb" id="121845-A0A3Q0JCV0"/>
<organism evidence="4 5">
    <name type="scientific">Diaphorina citri</name>
    <name type="common">Asian citrus psyllid</name>
    <dbReference type="NCBI Taxonomy" id="121845"/>
    <lineage>
        <taxon>Eukaryota</taxon>
        <taxon>Metazoa</taxon>
        <taxon>Ecdysozoa</taxon>
        <taxon>Arthropoda</taxon>
        <taxon>Hexapoda</taxon>
        <taxon>Insecta</taxon>
        <taxon>Pterygota</taxon>
        <taxon>Neoptera</taxon>
        <taxon>Paraneoptera</taxon>
        <taxon>Hemiptera</taxon>
        <taxon>Sternorrhyncha</taxon>
        <taxon>Psylloidea</taxon>
        <taxon>Psyllidae</taxon>
        <taxon>Diaphorininae</taxon>
        <taxon>Diaphorina</taxon>
    </lineage>
</organism>
<dbReference type="KEGG" id="dci:113470483"/>
<dbReference type="Pfam" id="PF07910">
    <property type="entry name" value="Peptidase_C78"/>
    <property type="match status" value="2"/>
</dbReference>
<comment type="similarity">
    <text evidence="1">Belongs to the peptidase C78 family.</text>
</comment>
<dbReference type="GO" id="GO:0005783">
    <property type="term" value="C:endoplasmic reticulum"/>
    <property type="evidence" value="ECO:0007669"/>
    <property type="project" value="TreeGrafter"/>
</dbReference>
<evidence type="ECO:0000256" key="1">
    <source>
        <dbReference type="ARBA" id="ARBA00008552"/>
    </source>
</evidence>
<dbReference type="Gene3D" id="3.90.70.130">
    <property type="match status" value="2"/>
</dbReference>
<dbReference type="SUPFAM" id="SSF54001">
    <property type="entry name" value="Cysteine proteinases"/>
    <property type="match status" value="1"/>
</dbReference>
<evidence type="ECO:0000313" key="5">
    <source>
        <dbReference type="RefSeq" id="XP_026684773.1"/>
    </source>
</evidence>
<evidence type="ECO:0000259" key="3">
    <source>
        <dbReference type="Pfam" id="PF07910"/>
    </source>
</evidence>
<dbReference type="GO" id="GO:0005634">
    <property type="term" value="C:nucleus"/>
    <property type="evidence" value="ECO:0007669"/>
    <property type="project" value="TreeGrafter"/>
</dbReference>
<sequence>MRGARLGGGVLAHTILGVDYDKENDVAKFLVLDPHYPGEENISVIQSKGWCGWKTANFWKKGTFYNMCLPMKKSCVRYLYNRYFSSIADITNTVLDILNQRVFPHLSKPYEHWNIGPESHLVQHNPLFLQMTSPRWQDTYVLPFSEIIDWKRAALVIPEAEISSVVDVVKDMSEKHIGELRDQLRFFHYRQQGETDDGWGCAYRSLQTLYSWFLLEGFTSKPVPTIREIQETLVYIQDKPPKFLGSRDWIGSTEVSFVLDTLLGVTSRILSVAANETLLSRVHELSRHFETHGTPVMIGEYGTLCHSNLE</sequence>
<dbReference type="GeneID" id="113470483"/>
<evidence type="ECO:0000256" key="2">
    <source>
        <dbReference type="ARBA" id="ARBA00022801"/>
    </source>
</evidence>
<feature type="domain" description="UFSP1/2/DUB catalytic" evidence="3">
    <location>
        <begin position="7"/>
        <end position="68"/>
    </location>
</feature>
<keyword evidence="4" id="KW-1185">Reference proteome</keyword>